<feature type="transmembrane region" description="Helical" evidence="2">
    <location>
        <begin position="168"/>
        <end position="188"/>
    </location>
</feature>
<sequence length="599" mass="66655">MIAPSPSDQGAGGMQQPTTANGRSQVCSTSWVSKLRRLWFSLQVSHSGSKYSIERLLALEEYTRHTSLARVLLVCFGTPTPMVVLVMLQECVPLQDPSDGWSANYGFWIRTGVLGGVVAVGMAAFALYMIPGVVLSNLQLVFLFVGQAICYPFVAMLVASLWVFPIPFMVLTIISLYVMLFAVLFRIIAGKEVFSQMGKHQDEIILLVSFSSSQSVMAVSYAAYQILFDHVTSTHFELPIILLLPVIKLIMKNLVSRCIVHMKDMVPEAVIFTVDFFNSLYLATCMQNTSSITTIVAMMALDFTQTAVALRCLHRRTNTIVSRLNQAGGALGNANGLLPSVSLLCSNTDKFEQQNRDSIVIDSCLPHKLSSDGRALLDKLRTIPGNGIRSLPRFSSLEISSIFRLSVDKAALTGKIKPMWKCRHRSLTRIRPSSTTMNAKHVRSATKVSSKSLDTAVSPHQKILGETLEVLFTSECLILTEYLESVIPVLYGQFILLVVNLPSAKYHMDLIGVTRENVGDTLRGVYLYALLEFASFVTLTVMMMRNCRLQALYHLAFVLETQMLLVQVKLMTWVLMTLSFRVVHFGAYFSRVFVPSLFF</sequence>
<evidence type="ECO:0000256" key="1">
    <source>
        <dbReference type="SAM" id="MobiDB-lite"/>
    </source>
</evidence>
<gene>
    <name evidence="3" type="ORF">Plil01_000827700</name>
</gene>
<keyword evidence="2" id="KW-0812">Transmembrane</keyword>
<reference evidence="3" key="1">
    <citation type="submission" date="2023-04" db="EMBL/GenBank/DDBJ databases">
        <title>Phytophthora lilii NBRC 32176.</title>
        <authorList>
            <person name="Ichikawa N."/>
            <person name="Sato H."/>
            <person name="Tonouchi N."/>
        </authorList>
    </citation>
    <scope>NUCLEOTIDE SEQUENCE</scope>
    <source>
        <strain evidence="3">NBRC 32176</strain>
    </source>
</reference>
<keyword evidence="4" id="KW-1185">Reference proteome</keyword>
<dbReference type="EMBL" id="BSXW01000394">
    <property type="protein sequence ID" value="GMF21079.1"/>
    <property type="molecule type" value="Genomic_DNA"/>
</dbReference>
<feature type="region of interest" description="Disordered" evidence="1">
    <location>
        <begin position="1"/>
        <end position="22"/>
    </location>
</feature>
<name>A0A9W6WNY7_9STRA</name>
<feature type="transmembrane region" description="Helical" evidence="2">
    <location>
        <begin position="107"/>
        <end position="128"/>
    </location>
</feature>
<proteinExistence type="predicted"/>
<dbReference type="AlphaFoldDB" id="A0A9W6WNY7"/>
<feature type="transmembrane region" description="Helical" evidence="2">
    <location>
        <begin position="564"/>
        <end position="583"/>
    </location>
</feature>
<feature type="transmembrane region" description="Helical" evidence="2">
    <location>
        <begin position="204"/>
        <end position="224"/>
    </location>
</feature>
<evidence type="ECO:0000256" key="2">
    <source>
        <dbReference type="SAM" id="Phobius"/>
    </source>
</evidence>
<keyword evidence="2" id="KW-1133">Transmembrane helix</keyword>
<accession>A0A9W6WNY7</accession>
<organism evidence="3 4">
    <name type="scientific">Phytophthora lilii</name>
    <dbReference type="NCBI Taxonomy" id="2077276"/>
    <lineage>
        <taxon>Eukaryota</taxon>
        <taxon>Sar</taxon>
        <taxon>Stramenopiles</taxon>
        <taxon>Oomycota</taxon>
        <taxon>Peronosporomycetes</taxon>
        <taxon>Peronosporales</taxon>
        <taxon>Peronosporaceae</taxon>
        <taxon>Phytophthora</taxon>
    </lineage>
</organism>
<dbReference type="Proteomes" id="UP001165083">
    <property type="component" value="Unassembled WGS sequence"/>
</dbReference>
<comment type="caution">
    <text evidence="3">The sequence shown here is derived from an EMBL/GenBank/DDBJ whole genome shotgun (WGS) entry which is preliminary data.</text>
</comment>
<evidence type="ECO:0000313" key="4">
    <source>
        <dbReference type="Proteomes" id="UP001165083"/>
    </source>
</evidence>
<keyword evidence="2" id="KW-0472">Membrane</keyword>
<feature type="transmembrane region" description="Helical" evidence="2">
    <location>
        <begin position="68"/>
        <end position="87"/>
    </location>
</feature>
<feature type="transmembrane region" description="Helical" evidence="2">
    <location>
        <begin position="525"/>
        <end position="544"/>
    </location>
</feature>
<feature type="transmembrane region" description="Helical" evidence="2">
    <location>
        <begin position="236"/>
        <end position="255"/>
    </location>
</feature>
<dbReference type="OrthoDB" id="108146at2759"/>
<evidence type="ECO:0000313" key="3">
    <source>
        <dbReference type="EMBL" id="GMF21079.1"/>
    </source>
</evidence>
<feature type="transmembrane region" description="Helical" evidence="2">
    <location>
        <begin position="140"/>
        <end position="162"/>
    </location>
</feature>
<protein>
    <submittedName>
        <fullName evidence="3">Unnamed protein product</fullName>
    </submittedName>
</protein>